<dbReference type="AlphaFoldDB" id="A0A7S2UIV0"/>
<reference evidence="2" key="1">
    <citation type="submission" date="2021-01" db="EMBL/GenBank/DDBJ databases">
        <authorList>
            <person name="Corre E."/>
            <person name="Pelletier E."/>
            <person name="Niang G."/>
            <person name="Scheremetjew M."/>
            <person name="Finn R."/>
            <person name="Kale V."/>
            <person name="Holt S."/>
            <person name="Cochrane G."/>
            <person name="Meng A."/>
            <person name="Brown T."/>
            <person name="Cohen L."/>
        </authorList>
    </citation>
    <scope>NUCLEOTIDE SEQUENCE</scope>
    <source>
        <strain evidence="2">CCMP2084</strain>
    </source>
</reference>
<evidence type="ECO:0008006" key="3">
    <source>
        <dbReference type="Google" id="ProtNLM"/>
    </source>
</evidence>
<gene>
    <name evidence="2" type="ORF">ASEP1449_LOCUS10505</name>
</gene>
<dbReference type="EMBL" id="HBHQ01015738">
    <property type="protein sequence ID" value="CAD9818673.1"/>
    <property type="molecule type" value="Transcribed_RNA"/>
</dbReference>
<evidence type="ECO:0000256" key="1">
    <source>
        <dbReference type="ARBA" id="ARBA00022801"/>
    </source>
</evidence>
<name>A0A7S2UIV0_9STRA</name>
<dbReference type="PANTHER" id="PTHR13390:SF0">
    <property type="entry name" value="LIPID DROPLET-ASSOCIATED HYDROLASE"/>
    <property type="match status" value="1"/>
</dbReference>
<dbReference type="GO" id="GO:0005811">
    <property type="term" value="C:lipid droplet"/>
    <property type="evidence" value="ECO:0007669"/>
    <property type="project" value="InterPro"/>
</dbReference>
<dbReference type="Pfam" id="PF10230">
    <property type="entry name" value="LIDHydrolase"/>
    <property type="match status" value="1"/>
</dbReference>
<dbReference type="InterPro" id="IPR019363">
    <property type="entry name" value="LDAH"/>
</dbReference>
<evidence type="ECO:0000313" key="2">
    <source>
        <dbReference type="EMBL" id="CAD9818673.1"/>
    </source>
</evidence>
<dbReference type="GO" id="GO:0019915">
    <property type="term" value="P:lipid storage"/>
    <property type="evidence" value="ECO:0007669"/>
    <property type="project" value="InterPro"/>
</dbReference>
<accession>A0A7S2UIV0</accession>
<dbReference type="PANTHER" id="PTHR13390">
    <property type="entry name" value="LIPASE"/>
    <property type="match status" value="1"/>
</dbReference>
<keyword evidence="1" id="KW-0378">Hydrolase</keyword>
<dbReference type="GO" id="GO:0016298">
    <property type="term" value="F:lipase activity"/>
    <property type="evidence" value="ECO:0007669"/>
    <property type="project" value="InterPro"/>
</dbReference>
<protein>
    <recommendedName>
        <fullName evidence="3">AB hydrolase-1 domain-containing protein</fullName>
    </recommendedName>
</protein>
<proteinExistence type="predicted"/>
<sequence>MPPRFIFISHSIGSHLVQRGLILRPDILKQTELILHLMPFVRFDPPTLPKAWLSTVASSPDAAIFGLQMVSRMTKSLPRTWIDVYMERMAGVEDAKGRQLAIDIAQQPTFAKNFLMLGTEEIRDIPEVHDEAALRIIGRECSTAMLFCGGPDMWAPESHMDDLKESKRRGTIPPNIHLEYKEELLHGFVVFPTMVEPVVSFCLRAILKTNTIPPPISRL</sequence>
<organism evidence="2">
    <name type="scientific">Attheya septentrionalis</name>
    <dbReference type="NCBI Taxonomy" id="420275"/>
    <lineage>
        <taxon>Eukaryota</taxon>
        <taxon>Sar</taxon>
        <taxon>Stramenopiles</taxon>
        <taxon>Ochrophyta</taxon>
        <taxon>Bacillariophyta</taxon>
        <taxon>Coscinodiscophyceae</taxon>
        <taxon>Chaetocerotophycidae</taxon>
        <taxon>Chaetocerotales</taxon>
        <taxon>Attheyaceae</taxon>
        <taxon>Attheya</taxon>
    </lineage>
</organism>